<dbReference type="EMBL" id="QSTW01000002">
    <property type="protein sequence ID" value="RGM92937.1"/>
    <property type="molecule type" value="Genomic_DNA"/>
</dbReference>
<dbReference type="GO" id="GO:0071453">
    <property type="term" value="P:cellular response to oxygen levels"/>
    <property type="evidence" value="ECO:0007669"/>
    <property type="project" value="TreeGrafter"/>
</dbReference>
<evidence type="ECO:0000313" key="7">
    <source>
        <dbReference type="Proteomes" id="UP000284998"/>
    </source>
</evidence>
<name>A0A3E4ZD14_9BACT</name>
<dbReference type="Proteomes" id="UP000284916">
    <property type="component" value="Unassembled WGS sequence"/>
</dbReference>
<organism evidence="2 5">
    <name type="scientific">Phocaeicola plebeius</name>
    <dbReference type="NCBI Taxonomy" id="310297"/>
    <lineage>
        <taxon>Bacteria</taxon>
        <taxon>Pseudomonadati</taxon>
        <taxon>Bacteroidota</taxon>
        <taxon>Bacteroidia</taxon>
        <taxon>Bacteroidales</taxon>
        <taxon>Bacteroidaceae</taxon>
        <taxon>Phocaeicola</taxon>
    </lineage>
</organism>
<evidence type="ECO:0000259" key="1">
    <source>
        <dbReference type="Pfam" id="PF01507"/>
    </source>
</evidence>
<comment type="caution">
    <text evidence="2">The sequence shown here is derived from an EMBL/GenBank/DDBJ whole genome shotgun (WGS) entry which is preliminary data.</text>
</comment>
<dbReference type="EMBL" id="QRJS01000005">
    <property type="protein sequence ID" value="RHH48717.1"/>
    <property type="molecule type" value="Genomic_DNA"/>
</dbReference>
<evidence type="ECO:0000313" key="5">
    <source>
        <dbReference type="Proteomes" id="UP000260814"/>
    </source>
</evidence>
<evidence type="ECO:0000313" key="3">
    <source>
        <dbReference type="EMBL" id="RHH48717.1"/>
    </source>
</evidence>
<dbReference type="GO" id="GO:0003824">
    <property type="term" value="F:catalytic activity"/>
    <property type="evidence" value="ECO:0007669"/>
    <property type="project" value="InterPro"/>
</dbReference>
<dbReference type="InterPro" id="IPR021845">
    <property type="entry name" value="DUF3440"/>
</dbReference>
<evidence type="ECO:0000313" key="6">
    <source>
        <dbReference type="Proteomes" id="UP000284916"/>
    </source>
</evidence>
<feature type="domain" description="Phosphoadenosine phosphosulphate reductase" evidence="1">
    <location>
        <begin position="28"/>
        <end position="236"/>
    </location>
</feature>
<protein>
    <submittedName>
        <fullName evidence="2">DUF3440 domain-containing protein</fullName>
    </submittedName>
</protein>
<dbReference type="InterPro" id="IPR002500">
    <property type="entry name" value="PAPS_reduct_dom"/>
</dbReference>
<dbReference type="RefSeq" id="WP_007563062.1">
    <property type="nucleotide sequence ID" value="NZ_CABKPU010000003.1"/>
</dbReference>
<dbReference type="GeneID" id="43185739"/>
<dbReference type="SUPFAM" id="SSF52402">
    <property type="entry name" value="Adenine nucleotide alpha hydrolases-like"/>
    <property type="match status" value="1"/>
</dbReference>
<evidence type="ECO:0000313" key="4">
    <source>
        <dbReference type="EMBL" id="RHL15183.1"/>
    </source>
</evidence>
<dbReference type="AlphaFoldDB" id="A0A3E4ZD14"/>
<gene>
    <name evidence="4" type="ORF">DW035_09090</name>
    <name evidence="3" type="ORF">DW204_03245</name>
    <name evidence="2" type="ORF">DXB87_02585</name>
</gene>
<accession>A0A3E4ZD14</accession>
<dbReference type="Proteomes" id="UP000260814">
    <property type="component" value="Unassembled WGS sequence"/>
</dbReference>
<sequence>MKTNEKPKNVYELTQERLAVLFKEFDNIYVSFSGGKDSGVLLNLCIDYIRRHQLNIKLGVFFMDYEVQYDHTIEFVNRILEKNKDILDVYRVCVPFKVRTCTSMYQHYWRPWDEKVRDIWVREIPQNVLRAQDFDFFHENMWDYEFQLRFAAWLHEKKKAVRTACLVGIRTQESYNRWRTIYGGLKQQLYHNYQWTSKIANDVYNLYPIYDWKTTDIWTANGKFGWDYNRLYDLYYYAGVSLERQRVASPFISEAIESLRLYKAIEPDTWGRMIGRVNGVNFSAIYGGTHAMGYGSIKLPEGHTWKSFMEFLLSTLPEETRRGYLNKLHTSIKFWRTKGGCLSDETIAKLEKLNIPITVRNKSNYKTTKRPVMMEYLDDIDIAEFREIPTYKRMCLCILRNDYACKYMGFAMNKEEKKMKDYILQQYKKIWT</sequence>
<proteinExistence type="predicted"/>
<dbReference type="Proteomes" id="UP000284998">
    <property type="component" value="Unassembled WGS sequence"/>
</dbReference>
<evidence type="ECO:0000313" key="2">
    <source>
        <dbReference type="EMBL" id="RGM92937.1"/>
    </source>
</evidence>
<dbReference type="PANTHER" id="PTHR30083:SF0">
    <property type="entry name" value="3'-PHOSPHOADENOSINE 5'-PHOSPHOSULFATE SULFOTRANSFERASE (PAPS REDUCTASE)_FAD SYNTHETASE"/>
    <property type="match status" value="1"/>
</dbReference>
<dbReference type="FunFam" id="3.40.50.620:FF:000163">
    <property type="entry name" value="Predicted phosphoadenosine phosphosulfate reductase"/>
    <property type="match status" value="1"/>
</dbReference>
<dbReference type="CDD" id="cd23947">
    <property type="entry name" value="PAPS_reductase-like_YbdN"/>
    <property type="match status" value="1"/>
</dbReference>
<dbReference type="Pfam" id="PF01507">
    <property type="entry name" value="PAPS_reduct"/>
    <property type="match status" value="1"/>
</dbReference>
<dbReference type="EMBL" id="QROI01000012">
    <property type="protein sequence ID" value="RHL15183.1"/>
    <property type="molecule type" value="Genomic_DNA"/>
</dbReference>
<dbReference type="Gene3D" id="3.40.50.620">
    <property type="entry name" value="HUPs"/>
    <property type="match status" value="1"/>
</dbReference>
<dbReference type="Pfam" id="PF11922">
    <property type="entry name" value="DUF3440"/>
    <property type="match status" value="1"/>
</dbReference>
<reference evidence="5 6" key="1">
    <citation type="submission" date="2018-08" db="EMBL/GenBank/DDBJ databases">
        <title>A genome reference for cultivated species of the human gut microbiota.</title>
        <authorList>
            <person name="Zou Y."/>
            <person name="Xue W."/>
            <person name="Luo G."/>
        </authorList>
    </citation>
    <scope>NUCLEOTIDE SEQUENCE [LARGE SCALE GENOMIC DNA]</scope>
    <source>
        <strain evidence="4 6">AF39-11</strain>
        <strain evidence="3 7">AM17-44</strain>
        <strain evidence="2 5">OM06-2</strain>
    </source>
</reference>
<dbReference type="PANTHER" id="PTHR30083">
    <property type="entry name" value="TRANSCRIPTIONAL REGULATOR-RELATED"/>
    <property type="match status" value="1"/>
</dbReference>
<dbReference type="InterPro" id="IPR014729">
    <property type="entry name" value="Rossmann-like_a/b/a_fold"/>
</dbReference>